<protein>
    <submittedName>
        <fullName evidence="1">Uncharacterized protein</fullName>
    </submittedName>
</protein>
<accession>A0A1V9YHU0</accession>
<evidence type="ECO:0000313" key="2">
    <source>
        <dbReference type="Proteomes" id="UP000243217"/>
    </source>
</evidence>
<dbReference type="OrthoDB" id="79448at2759"/>
<keyword evidence="2" id="KW-1185">Reference proteome</keyword>
<evidence type="ECO:0000313" key="1">
    <source>
        <dbReference type="EMBL" id="OQR85237.1"/>
    </source>
</evidence>
<reference evidence="1 2" key="1">
    <citation type="journal article" date="2014" name="Genome Biol. Evol.">
        <title>The secreted proteins of Achlya hypogyna and Thraustotheca clavata identify the ancestral oomycete secretome and reveal gene acquisitions by horizontal gene transfer.</title>
        <authorList>
            <person name="Misner I."/>
            <person name="Blouin N."/>
            <person name="Leonard G."/>
            <person name="Richards T.A."/>
            <person name="Lane C.E."/>
        </authorList>
    </citation>
    <scope>NUCLEOTIDE SEQUENCE [LARGE SCALE GENOMIC DNA]</scope>
    <source>
        <strain evidence="1 2">ATCC 34112</strain>
    </source>
</reference>
<comment type="caution">
    <text evidence="1">The sequence shown here is derived from an EMBL/GenBank/DDBJ whole genome shotgun (WGS) entry which is preliminary data.</text>
</comment>
<sequence length="580" mass="65606">MKRRFYRLILATGVVYTALSLSSNIAYLTVTQRFLANDFGWVDFNSSGTHSYLANTINKLLLTTNNQDVELTSPSLADISRLYNTTNSPIVWSFTSPRRQLFDNSIPLVQIIQGVRDMHPCNLPWMFTQYCWVDFNQAWVMARTTKRERRCQTTMYWNGAVYMESGLRNIADWDAWDTCWGTAFDIGIANYLSTTQQGRLWLTSLQQPHLSLVDEATWWQSFKITNFELQWQNYKTMGFSDQFDIKSALGYASPMTLSKSVPSYRLMQQTSFCMYWSLANDLWAISSNTTLIGGKSLISASPNFAFANVSGEALLLQNLTLVSPMRSGLIAVENALGPFNAVDMKYVLCPQELLVLYSVFTSRLSALLVENPDAQVDFFALPPWPYIAPVPSLLMDNSDYVNLVGGNIMCGDDNTAYPPQYGLYRGFGASNICHANFVDSMMPTSEHLLFAFFGFNASHELRATDITSLCYLDANASDPCPTTYTSLYNFIAVHNNTFNDLVSNANRVQDIISQLHINVLQFVTYGTNTSIEIYLINLLDAFDRPWNFYGWCYIYEWAIGNREVVSFTGDENAISIISAS</sequence>
<dbReference type="Proteomes" id="UP000243217">
    <property type="component" value="Unassembled WGS sequence"/>
</dbReference>
<organism evidence="1 2">
    <name type="scientific">Thraustotheca clavata</name>
    <dbReference type="NCBI Taxonomy" id="74557"/>
    <lineage>
        <taxon>Eukaryota</taxon>
        <taxon>Sar</taxon>
        <taxon>Stramenopiles</taxon>
        <taxon>Oomycota</taxon>
        <taxon>Saprolegniomycetes</taxon>
        <taxon>Saprolegniales</taxon>
        <taxon>Achlyaceae</taxon>
        <taxon>Thraustotheca</taxon>
    </lineage>
</organism>
<proteinExistence type="predicted"/>
<name>A0A1V9YHU0_9STRA</name>
<feature type="non-terminal residue" evidence="1">
    <location>
        <position position="580"/>
    </location>
</feature>
<dbReference type="EMBL" id="JNBS01003816">
    <property type="protein sequence ID" value="OQR85237.1"/>
    <property type="molecule type" value="Genomic_DNA"/>
</dbReference>
<gene>
    <name evidence="1" type="ORF">THRCLA_23046</name>
</gene>
<dbReference type="AlphaFoldDB" id="A0A1V9YHU0"/>